<protein>
    <submittedName>
        <fullName evidence="2">DUF1800 domain-containing protein</fullName>
    </submittedName>
</protein>
<gene>
    <name evidence="2" type="ORF">E3C22_12785</name>
</gene>
<dbReference type="Proteomes" id="UP000298179">
    <property type="component" value="Unassembled WGS sequence"/>
</dbReference>
<dbReference type="RefSeq" id="WP_134762400.1">
    <property type="nucleotide sequence ID" value="NZ_SOZD01000003.1"/>
</dbReference>
<evidence type="ECO:0000256" key="1">
    <source>
        <dbReference type="SAM" id="MobiDB-lite"/>
    </source>
</evidence>
<organism evidence="2 3">
    <name type="scientific">Jiella endophytica</name>
    <dbReference type="NCBI Taxonomy" id="2558362"/>
    <lineage>
        <taxon>Bacteria</taxon>
        <taxon>Pseudomonadati</taxon>
        <taxon>Pseudomonadota</taxon>
        <taxon>Alphaproteobacteria</taxon>
        <taxon>Hyphomicrobiales</taxon>
        <taxon>Aurantimonadaceae</taxon>
        <taxon>Jiella</taxon>
    </lineage>
</organism>
<keyword evidence="3" id="KW-1185">Reference proteome</keyword>
<feature type="compositionally biased region" description="Low complexity" evidence="1">
    <location>
        <begin position="85"/>
        <end position="102"/>
    </location>
</feature>
<comment type="caution">
    <text evidence="2">The sequence shown here is derived from an EMBL/GenBank/DDBJ whole genome shotgun (WGS) entry which is preliminary data.</text>
</comment>
<proteinExistence type="predicted"/>
<name>A0A4Y8RJX8_9HYPH</name>
<evidence type="ECO:0000313" key="3">
    <source>
        <dbReference type="Proteomes" id="UP000298179"/>
    </source>
</evidence>
<reference evidence="2 3" key="1">
    <citation type="submission" date="2019-03" db="EMBL/GenBank/DDBJ databases">
        <title>Jiella endophytica sp. nov., a novel endophytic bacterium isolated from root of Ficus microcarpa Linn. f.</title>
        <authorList>
            <person name="Tuo L."/>
        </authorList>
    </citation>
    <scope>NUCLEOTIDE SEQUENCE [LARGE SCALE GENOMIC DNA]</scope>
    <source>
        <strain evidence="2 3">CBS5Q-3</strain>
    </source>
</reference>
<dbReference type="AlphaFoldDB" id="A0A4Y8RJX8"/>
<dbReference type="Pfam" id="PF08811">
    <property type="entry name" value="DUF1800"/>
    <property type="match status" value="1"/>
</dbReference>
<evidence type="ECO:0000313" key="2">
    <source>
        <dbReference type="EMBL" id="TFF23294.1"/>
    </source>
</evidence>
<accession>A0A4Y8RJX8</accession>
<feature type="region of interest" description="Disordered" evidence="1">
    <location>
        <begin position="79"/>
        <end position="136"/>
    </location>
</feature>
<dbReference type="InterPro" id="IPR014917">
    <property type="entry name" value="DUF1800"/>
</dbReference>
<dbReference type="OrthoDB" id="9772295at2"/>
<sequence length="505" mass="54807">MNKPSAAFAASRFGLGLRRDDADAMGRDPLAALLGDIENPKPLARGKTLKPASEILLAMREFQAARAERLAATGLSGRARKKASEAAMSSDDAGSSAMAMESRAMESQAMESGAMADGSPAKMKSGATKASMEEKKPPQGAFYRADLAAKSAQLQNAPIGYFERLVDFWSNHFAVELGKNAITLATTGAYEREAIRPHVLGRFEDMLLAVARHPAMLTYLDNRISFGVNSQLVERNSRFGLNENFGREMLELHTVGVDGGYDQDDVRALANALSGWTFGLNPRQPDKVGVFAFTERMHEPGPVTVMGKTYPQKGEDQAKAIIADLARHPATARHLSRKLVQSFVADEPQPELVEQLAKVYLASDGDLFALAKELVTAPKSWEAPRTKLRSPQEFLFASARALNVPIKAGEVRRTLTVLGQAMWRPTSPAGFPGDSRYWLAADAMTNRLDVAQYLGARSKSGDPRAVAEAMLGDLLSAPTREAIARAESPGQAYALLLMSPEFQRR</sequence>
<dbReference type="EMBL" id="SOZD01000003">
    <property type="protein sequence ID" value="TFF23294.1"/>
    <property type="molecule type" value="Genomic_DNA"/>
</dbReference>